<dbReference type="KEGG" id="msv:Mesil_2430"/>
<dbReference type="HOGENOM" id="CLU_049311_2_1_0"/>
<dbReference type="SUPFAM" id="SSF102588">
    <property type="entry name" value="LmbE-like"/>
    <property type="match status" value="1"/>
</dbReference>
<sequence length="274" mass="30011">MSKVASLLAVFAHPDDEAFSSGGTLAHYAALGARVVVACATRGEAGQIKDPALQGVSDLGKVREEELARACAALGLEPPVFLGFHDSGRNERLRKDDPLTTINVDLWEIERRIKEVIASVKPQVMITFDPHGGYLHPDHLVIHRAATAAFFSSGYLEGAPERLFYTVWPIEVVAQMQALRPNLAAGLEPQMVGVSESTLAVRMAIADQAEKKRAAIRAHSSQTADQNMSDLPPEAQAFMERMFSYETFALGGVRGPVLRWPLKHLFDGLDVQWR</sequence>
<dbReference type="Proteomes" id="UP000001916">
    <property type="component" value="Chromosome"/>
</dbReference>
<name>D7BAF0_ALLS1</name>
<dbReference type="RefSeq" id="WP_013158827.1">
    <property type="nucleotide sequence ID" value="NC_014212.1"/>
</dbReference>
<dbReference type="Pfam" id="PF02585">
    <property type="entry name" value="PIG-L"/>
    <property type="match status" value="1"/>
</dbReference>
<dbReference type="InterPro" id="IPR003737">
    <property type="entry name" value="GlcNAc_PI_deacetylase-related"/>
</dbReference>
<proteinExistence type="predicted"/>
<accession>D7BAF0</accession>
<dbReference type="GO" id="GO:0016811">
    <property type="term" value="F:hydrolase activity, acting on carbon-nitrogen (but not peptide) bonds, in linear amides"/>
    <property type="evidence" value="ECO:0007669"/>
    <property type="project" value="TreeGrafter"/>
</dbReference>
<keyword evidence="2" id="KW-1185">Reference proteome</keyword>
<dbReference type="InterPro" id="IPR024078">
    <property type="entry name" value="LmbE-like_dom_sf"/>
</dbReference>
<reference evidence="1 2" key="1">
    <citation type="journal article" date="2010" name="Stand. Genomic Sci.">
        <title>Complete genome sequence of Meiothermus silvanus type strain (VI-R2).</title>
        <authorList>
            <person name="Sikorski J."/>
            <person name="Tindall B.J."/>
            <person name="Lowry S."/>
            <person name="Lucas S."/>
            <person name="Nolan M."/>
            <person name="Copeland A."/>
            <person name="Glavina Del Rio T."/>
            <person name="Tice H."/>
            <person name="Cheng J.F."/>
            <person name="Han C."/>
            <person name="Pitluck S."/>
            <person name="Liolios K."/>
            <person name="Ivanova N."/>
            <person name="Mavromatis K."/>
            <person name="Mikhailova N."/>
            <person name="Pati A."/>
            <person name="Goodwin L."/>
            <person name="Chen A."/>
            <person name="Palaniappan K."/>
            <person name="Land M."/>
            <person name="Hauser L."/>
            <person name="Chang Y.J."/>
            <person name="Jeffries C.D."/>
            <person name="Rohde M."/>
            <person name="Goker M."/>
            <person name="Woyke T."/>
            <person name="Bristow J."/>
            <person name="Eisen J.A."/>
            <person name="Markowitz V."/>
            <person name="Hugenholtz P."/>
            <person name="Kyrpides N.C."/>
            <person name="Klenk H.P."/>
            <person name="Lapidus A."/>
        </authorList>
    </citation>
    <scope>NUCLEOTIDE SEQUENCE [LARGE SCALE GENOMIC DNA]</scope>
    <source>
        <strain evidence="2">ATCC 700542 / DSM 9946 / VI-R2</strain>
    </source>
</reference>
<protein>
    <submittedName>
        <fullName evidence="1">LmbE family protein</fullName>
    </submittedName>
</protein>
<gene>
    <name evidence="1" type="ordered locus">Mesil_2430</name>
</gene>
<dbReference type="AlphaFoldDB" id="D7BAF0"/>
<evidence type="ECO:0000313" key="2">
    <source>
        <dbReference type="Proteomes" id="UP000001916"/>
    </source>
</evidence>
<organism evidence="1 2">
    <name type="scientific">Allomeiothermus silvanus (strain ATCC 700542 / DSM 9946 / NBRC 106475 / NCIMB 13440 / VI-R2)</name>
    <name type="common">Thermus silvanus</name>
    <dbReference type="NCBI Taxonomy" id="526227"/>
    <lineage>
        <taxon>Bacteria</taxon>
        <taxon>Thermotogati</taxon>
        <taxon>Deinococcota</taxon>
        <taxon>Deinococci</taxon>
        <taxon>Thermales</taxon>
        <taxon>Thermaceae</taxon>
        <taxon>Allomeiothermus</taxon>
    </lineage>
</organism>
<dbReference type="OrthoDB" id="9790023at2"/>
<dbReference type="EMBL" id="CP002042">
    <property type="protein sequence ID" value="ADH64285.1"/>
    <property type="molecule type" value="Genomic_DNA"/>
</dbReference>
<evidence type="ECO:0000313" key="1">
    <source>
        <dbReference type="EMBL" id="ADH64285.1"/>
    </source>
</evidence>
<dbReference type="PANTHER" id="PTHR12993:SF11">
    <property type="entry name" value="N-ACETYLGLUCOSAMINYL-PHOSPHATIDYLINOSITOL DE-N-ACETYLASE"/>
    <property type="match status" value="1"/>
</dbReference>
<dbReference type="STRING" id="526227.Mesil_2430"/>
<dbReference type="eggNOG" id="COG2120">
    <property type="taxonomic scope" value="Bacteria"/>
</dbReference>
<dbReference type="PANTHER" id="PTHR12993">
    <property type="entry name" value="N-ACETYLGLUCOSAMINYL-PHOSPHATIDYLINOSITOL DE-N-ACETYLASE-RELATED"/>
    <property type="match status" value="1"/>
</dbReference>
<dbReference type="Gene3D" id="3.40.50.10320">
    <property type="entry name" value="LmbE-like"/>
    <property type="match status" value="1"/>
</dbReference>